<reference evidence="1 2" key="1">
    <citation type="submission" date="2016-08" db="EMBL/GenBank/DDBJ databases">
        <title>Genome-based comparison of Moorella thermoacetic strains.</title>
        <authorList>
            <person name="Poehlein A."/>
            <person name="Bengelsdorf F.R."/>
            <person name="Esser C."/>
            <person name="Duerre P."/>
            <person name="Daniel R."/>
        </authorList>
    </citation>
    <scope>NUCLEOTIDE SEQUENCE [LARGE SCALE GENOMIC DNA]</scope>
    <source>
        <strain evidence="1 2">DSM 11768</strain>
    </source>
</reference>
<protein>
    <recommendedName>
        <fullName evidence="3">ATP-binding protein</fullName>
    </recommendedName>
</protein>
<dbReference type="RefSeq" id="WP_071521068.1">
    <property type="nucleotide sequence ID" value="NZ_MIHH01000009.1"/>
</dbReference>
<evidence type="ECO:0000313" key="2">
    <source>
        <dbReference type="Proteomes" id="UP000182743"/>
    </source>
</evidence>
<proteinExistence type="predicted"/>
<evidence type="ECO:0000313" key="1">
    <source>
        <dbReference type="EMBL" id="OIQ08634.1"/>
    </source>
</evidence>
<comment type="caution">
    <text evidence="1">The sequence shown here is derived from an EMBL/GenBank/DDBJ whole genome shotgun (WGS) entry which is preliminary data.</text>
</comment>
<accession>A0A1J5JGH3</accession>
<dbReference type="EMBL" id="MIHH01000009">
    <property type="protein sequence ID" value="OIQ08634.1"/>
    <property type="molecule type" value="Genomic_DNA"/>
</dbReference>
<name>A0A1J5JGH3_NEOTH</name>
<evidence type="ECO:0008006" key="3">
    <source>
        <dbReference type="Google" id="ProtNLM"/>
    </source>
</evidence>
<dbReference type="Proteomes" id="UP000182743">
    <property type="component" value="Unassembled WGS sequence"/>
</dbReference>
<organism evidence="1 2">
    <name type="scientific">Neomoorella thermoacetica</name>
    <name type="common">Clostridium thermoaceticum</name>
    <dbReference type="NCBI Taxonomy" id="1525"/>
    <lineage>
        <taxon>Bacteria</taxon>
        <taxon>Bacillati</taxon>
        <taxon>Bacillota</taxon>
        <taxon>Clostridia</taxon>
        <taxon>Neomoorellales</taxon>
        <taxon>Neomoorellaceae</taxon>
        <taxon>Neomoorella</taxon>
    </lineage>
</organism>
<gene>
    <name evidence="1" type="ORF">MOOR_17820</name>
</gene>
<sequence length="1376" mass="157754">MWRYSDFLAISEDFIPVFSEDVDRNHQGNWKFFIPHAQMRTLLEKLIAALERAHGGDKRSLWLTGAYGTGKTFASFVIKHLLEDDVEDIEDYFQKHKILTPLWPRFKALRQNKRYLVIYRSASGQITSSRRLMIEMQQAIKDQLRAQGYTNAFSGSLMDQLVNKLNDPSGIFNWDAAFTKYKKLGRFRHAATAAEVIEDLRAGDVKLGEQVAAVLEEEGLALADSPASVKAWIKEVIAANNLQGIIFIWDEFTEFFANNVPVTPLQEMAQATADMPFYLFLITHRALNQFTRIDEETQKKLLDRFHNCQLEMTPVTAYKLIANVIEAYPERRKEWQAKLDSLWSQVDVAVLHIYLLGERVNKDDLKAMAPIHPFTAYLLATISTLFSSSQRTLFQFLKTDAPGSFQWFIANYPQDQWYWLTPDYLWQYFFEDVKIESIEAISDLLSYYHSVSNNLSEEELRVFRVMLLLIALWRQTQGTYALLKPNLSILKRMFVGTELYQRVEKVADSLCSRGIMLAVPSGNDCEYLIPSTTIDREKLEECRQRAETTLTFEKMIKAGDAEAGFASELKGLLSLQGAVKLRHPVHIVSARELKLRRERVLQGVEKPYEIGVILVVAQEDEHLIDSEETAADISADHDNYCILISQTAFGSRRWGEWIEHQAHSWYHQEMRDSKTQKYYDTKAKNIAAEWLAAVRTGRIRAFFQGRQEELNGCEVIADYLGEIVASVFCYGPEKLSKTSTLYDHAWGKAGAEIGLGVAQNIQQPYKNVVNELRAQGFWDSATLNRPGHPLTEMQRVVNDFFASQDHVNLKQVWEALQQPPCGLIPSPIGILLFAFLMRNYAQGYYYSDGTNSLPLNPNKLAELVEQVMKGFKLADNYTIRKMSPQGEHFCQMARDVFHLTQEQAAYPEEARKNMRQRVIEIGYPLWTFVYYIQGNSAAGLRDDLAQAVEKLGEILAYNIYEELGDRDMEAVVEAVNPVRRELSRLLSRDRAQEGMKKFFAIHAPGLAPLMAALNLNAPQVMNRLRNFMEEDVYLWSEERVKEKLSEVVRNLDLVDALNRLCGVKKQDLSEVRNYFCASWFKGKLPLLCYKEDQTPEIAGLIDYLDELLYRPVQGIKENRADDIRRLSSQLVSLLNDGPAVACALVRKYTGYSLSPQEAAELYAALPDLSRGPEDAVRPAIMQALAQQARQKKIAQLQKRWRELTRSDSPERWSEERCTPIQWVLEGEDHHEFLVRYRDISKLPEKEIDAMMDYLNKNAADLARLQNQQYVLDRFVQAAAGDYADLVRQAGMAEQLQVYIRKNLNGSVYGWPMRLSEIQKLVRQWVTANYQATAYPQVLKAIDSISPDEMKQFIKQLAADDALVGARLLATLRKEAR</sequence>